<name>A0A4V1M9Z7_9BACT</name>
<organism evidence="3 4">
    <name type="scientific">Filimonas effusa</name>
    <dbReference type="NCBI Taxonomy" id="2508721"/>
    <lineage>
        <taxon>Bacteria</taxon>
        <taxon>Pseudomonadati</taxon>
        <taxon>Bacteroidota</taxon>
        <taxon>Chitinophagia</taxon>
        <taxon>Chitinophagales</taxon>
        <taxon>Chitinophagaceae</taxon>
        <taxon>Filimonas</taxon>
    </lineage>
</organism>
<comment type="caution">
    <text evidence="3">The sequence shown here is derived from an EMBL/GenBank/DDBJ whole genome shotgun (WGS) entry which is preliminary data.</text>
</comment>
<dbReference type="Pfam" id="PF19780">
    <property type="entry name" value="DUF6265"/>
    <property type="match status" value="1"/>
</dbReference>
<sequence>MNVVKYFCFLLPCCLFLMPGGASIFKVGGLPGDGVRISELKWLLGTWQQKKSNGAIYESWQQIDDSTFYGKSYYLKAADTMMLEVVSLEHRNGQLWYVATTMNQNDRKPVAFVMRSGTPSYLVFENPAHDFPTRITYRHLAADSLMAEISGRLDGKAMVRQFPMSRVVR</sequence>
<dbReference type="InterPro" id="IPR046232">
    <property type="entry name" value="DUF6265"/>
</dbReference>
<dbReference type="AlphaFoldDB" id="A0A4V1M9Z7"/>
<feature type="signal peptide" evidence="1">
    <location>
        <begin position="1"/>
        <end position="24"/>
    </location>
</feature>
<dbReference type="EMBL" id="SDHZ01000002">
    <property type="protein sequence ID" value="RXK83414.1"/>
    <property type="molecule type" value="Genomic_DNA"/>
</dbReference>
<gene>
    <name evidence="3" type="ORF">ESB13_15065</name>
</gene>
<accession>A0A4V1M9Z7</accession>
<evidence type="ECO:0000313" key="4">
    <source>
        <dbReference type="Proteomes" id="UP000290545"/>
    </source>
</evidence>
<keyword evidence="1" id="KW-0732">Signal</keyword>
<feature type="chain" id="PRO_5020475163" description="DUF6265 domain-containing protein" evidence="1">
    <location>
        <begin position="25"/>
        <end position="169"/>
    </location>
</feature>
<proteinExistence type="predicted"/>
<evidence type="ECO:0000313" key="3">
    <source>
        <dbReference type="EMBL" id="RXK83414.1"/>
    </source>
</evidence>
<dbReference type="Proteomes" id="UP000290545">
    <property type="component" value="Unassembled WGS sequence"/>
</dbReference>
<reference evidence="3 4" key="1">
    <citation type="submission" date="2019-01" db="EMBL/GenBank/DDBJ databases">
        <title>Filimonas sp. strain TTM-71.</title>
        <authorList>
            <person name="Chen W.-M."/>
        </authorList>
    </citation>
    <scope>NUCLEOTIDE SEQUENCE [LARGE SCALE GENOMIC DNA]</scope>
    <source>
        <strain evidence="3 4">TTM-71</strain>
    </source>
</reference>
<evidence type="ECO:0000259" key="2">
    <source>
        <dbReference type="Pfam" id="PF19780"/>
    </source>
</evidence>
<feature type="domain" description="DUF6265" evidence="2">
    <location>
        <begin position="41"/>
        <end position="150"/>
    </location>
</feature>
<protein>
    <recommendedName>
        <fullName evidence="2">DUF6265 domain-containing protein</fullName>
    </recommendedName>
</protein>
<evidence type="ECO:0000256" key="1">
    <source>
        <dbReference type="SAM" id="SignalP"/>
    </source>
</evidence>
<keyword evidence="4" id="KW-1185">Reference proteome</keyword>